<feature type="transmembrane region" description="Helical" evidence="8">
    <location>
        <begin position="377"/>
        <end position="394"/>
    </location>
</feature>
<gene>
    <name evidence="10" type="ORF">I0K15_03550</name>
</gene>
<proteinExistence type="inferred from homology"/>
<feature type="transmembrane region" description="Helical" evidence="8">
    <location>
        <begin position="163"/>
        <end position="183"/>
    </location>
</feature>
<feature type="transmembrane region" description="Helical" evidence="8">
    <location>
        <begin position="277"/>
        <end position="299"/>
    </location>
</feature>
<keyword evidence="4" id="KW-0813">Transport</keyword>
<feature type="transmembrane region" description="Helical" evidence="8">
    <location>
        <begin position="77"/>
        <end position="100"/>
    </location>
</feature>
<dbReference type="KEGG" id="poz:I0K15_03550"/>
<dbReference type="InterPro" id="IPR020846">
    <property type="entry name" value="MFS_dom"/>
</dbReference>
<dbReference type="Gene3D" id="1.20.1250.20">
    <property type="entry name" value="MFS general substrate transporter like domains"/>
    <property type="match status" value="1"/>
</dbReference>
<dbReference type="PRINTS" id="PR01035">
    <property type="entry name" value="TCRTETA"/>
</dbReference>
<dbReference type="PROSITE" id="PS00216">
    <property type="entry name" value="SUGAR_TRANSPORT_1"/>
    <property type="match status" value="1"/>
</dbReference>
<dbReference type="RefSeq" id="WP_196104056.1">
    <property type="nucleotide sequence ID" value="NZ_CP064942.1"/>
</dbReference>
<evidence type="ECO:0000313" key="10">
    <source>
        <dbReference type="EMBL" id="QPH54855.1"/>
    </source>
</evidence>
<evidence type="ECO:0000256" key="2">
    <source>
        <dbReference type="ARBA" id="ARBA00004141"/>
    </source>
</evidence>
<dbReference type="InterPro" id="IPR036259">
    <property type="entry name" value="MFS_trans_sf"/>
</dbReference>
<organism evidence="10 11">
    <name type="scientific">Pontivivens ytuae</name>
    <dbReference type="NCBI Taxonomy" id="2789856"/>
    <lineage>
        <taxon>Bacteria</taxon>
        <taxon>Pseudomonadati</taxon>
        <taxon>Pseudomonadota</taxon>
        <taxon>Alphaproteobacteria</taxon>
        <taxon>Rhodobacterales</taxon>
        <taxon>Paracoccaceae</taxon>
        <taxon>Pontivivens</taxon>
    </lineage>
</organism>
<comment type="subcellular location">
    <subcellularLocation>
        <location evidence="2">Membrane</location>
        <topology evidence="2">Multi-pass membrane protein</topology>
    </subcellularLocation>
</comment>
<evidence type="ECO:0000256" key="6">
    <source>
        <dbReference type="ARBA" id="ARBA00022989"/>
    </source>
</evidence>
<dbReference type="PANTHER" id="PTHR23504">
    <property type="entry name" value="MAJOR FACILITATOR SUPERFAMILY DOMAIN-CONTAINING PROTEIN 10"/>
    <property type="match status" value="1"/>
</dbReference>
<dbReference type="SUPFAM" id="SSF103473">
    <property type="entry name" value="MFS general substrate transporter"/>
    <property type="match status" value="1"/>
</dbReference>
<evidence type="ECO:0000259" key="9">
    <source>
        <dbReference type="PROSITE" id="PS50850"/>
    </source>
</evidence>
<dbReference type="EMBL" id="CP064942">
    <property type="protein sequence ID" value="QPH54855.1"/>
    <property type="molecule type" value="Genomic_DNA"/>
</dbReference>
<feature type="transmembrane region" description="Helical" evidence="8">
    <location>
        <begin position="43"/>
        <end position="65"/>
    </location>
</feature>
<feature type="transmembrane region" description="Helical" evidence="8">
    <location>
        <begin position="245"/>
        <end position="265"/>
    </location>
</feature>
<accession>A0A7S9LU89</accession>
<keyword evidence="5 8" id="KW-0812">Transmembrane</keyword>
<evidence type="ECO:0000256" key="8">
    <source>
        <dbReference type="SAM" id="Phobius"/>
    </source>
</evidence>
<feature type="transmembrane region" description="Helical" evidence="8">
    <location>
        <begin position="218"/>
        <end position="239"/>
    </location>
</feature>
<dbReference type="Proteomes" id="UP000594800">
    <property type="component" value="Chromosome"/>
</dbReference>
<keyword evidence="7 8" id="KW-0472">Membrane</keyword>
<dbReference type="InterPro" id="IPR005829">
    <property type="entry name" value="Sugar_transporter_CS"/>
</dbReference>
<evidence type="ECO:0000256" key="4">
    <source>
        <dbReference type="ARBA" id="ARBA00022448"/>
    </source>
</evidence>
<feature type="transmembrane region" description="Helical" evidence="8">
    <location>
        <begin position="7"/>
        <end position="28"/>
    </location>
</feature>
<sequence>MKSRLPFLFVIFTVVIDSMGIGLILPVMPDLIRDLTGQGLSDAALWGGALGFTYAAMQFLFSPTVGNLSDRFGRRRVMLLSLTAMGIDYLIMGFAGSIWLLFVARTISGITGATYATANAVIADISPPEKRAANFGIVGASFGIGFILGPVIGGLLGQLGPQAPFFAAGVLALANALFGYLVAPEPLPVEKRRAFVLSQGNPFKALARVHRLPGIRELLAVLLLYMIGSNVYPVVWSYWTQEKFGWDVGLVGLSLAAFGLCAALVQGGLIRVALARFSAPVVAAAGLGMNAVVYLLLVWVPNTGWLFAFLPLSALGMVVMPALQGIMSSATAEDRQGELQGVVSSLQAVAAIVTPLIMTALFERFTGEDALFYEPSMPFVASAVLTVIALGLFLRHQRRE</sequence>
<evidence type="ECO:0000256" key="1">
    <source>
        <dbReference type="ARBA" id="ARBA00003279"/>
    </source>
</evidence>
<dbReference type="GO" id="GO:0016020">
    <property type="term" value="C:membrane"/>
    <property type="evidence" value="ECO:0007669"/>
    <property type="project" value="UniProtKB-SubCell"/>
</dbReference>
<keyword evidence="11" id="KW-1185">Reference proteome</keyword>
<evidence type="ECO:0000256" key="5">
    <source>
        <dbReference type="ARBA" id="ARBA00022692"/>
    </source>
</evidence>
<feature type="transmembrane region" description="Helical" evidence="8">
    <location>
        <begin position="305"/>
        <end position="327"/>
    </location>
</feature>
<dbReference type="Pfam" id="PF07690">
    <property type="entry name" value="MFS_1"/>
    <property type="match status" value="1"/>
</dbReference>
<reference evidence="10 11" key="1">
    <citation type="submission" date="2020-11" db="EMBL/GenBank/DDBJ databases">
        <title>Description of Pontivivens ytuae sp. nov. isolated from deep sea sediment of Mariana Trench.</title>
        <authorList>
            <person name="Wang Z."/>
            <person name="Sun Q.-L."/>
            <person name="Xu X.-D."/>
            <person name="Tang Y.-Z."/>
            <person name="Zhang J."/>
        </authorList>
    </citation>
    <scope>NUCLEOTIDE SEQUENCE [LARGE SCALE GENOMIC DNA]</scope>
    <source>
        <strain evidence="10 11">MT2928</strain>
    </source>
</reference>
<dbReference type="AlphaFoldDB" id="A0A7S9LU89"/>
<evidence type="ECO:0000313" key="11">
    <source>
        <dbReference type="Proteomes" id="UP000594800"/>
    </source>
</evidence>
<evidence type="ECO:0000256" key="7">
    <source>
        <dbReference type="ARBA" id="ARBA00023136"/>
    </source>
</evidence>
<protein>
    <submittedName>
        <fullName evidence="10">TCR/Tet family MFS transporter</fullName>
    </submittedName>
</protein>
<dbReference type="CDD" id="cd17388">
    <property type="entry name" value="MFS_TetA"/>
    <property type="match status" value="1"/>
</dbReference>
<feature type="transmembrane region" description="Helical" evidence="8">
    <location>
        <begin position="135"/>
        <end position="157"/>
    </location>
</feature>
<comment type="function">
    <text evidence="1">Resistance to tetracycline by an active tetracycline efflux. This is an energy-dependent process that decreases the accumulation of the antibiotic in whole cells. This protein functions as a metal-tetracycline/H(+) antiporter.</text>
</comment>
<dbReference type="PANTHER" id="PTHR23504:SF15">
    <property type="entry name" value="MAJOR FACILITATOR SUPERFAMILY (MFS) PROFILE DOMAIN-CONTAINING PROTEIN"/>
    <property type="match status" value="1"/>
</dbReference>
<dbReference type="PROSITE" id="PS50850">
    <property type="entry name" value="MFS"/>
    <property type="match status" value="1"/>
</dbReference>
<name>A0A7S9LU89_9RHOB</name>
<dbReference type="GO" id="GO:0022857">
    <property type="term" value="F:transmembrane transporter activity"/>
    <property type="evidence" value="ECO:0007669"/>
    <property type="project" value="InterPro"/>
</dbReference>
<evidence type="ECO:0000256" key="3">
    <source>
        <dbReference type="ARBA" id="ARBA00007520"/>
    </source>
</evidence>
<feature type="domain" description="Major facilitator superfamily (MFS) profile" evidence="9">
    <location>
        <begin position="6"/>
        <end position="399"/>
    </location>
</feature>
<feature type="transmembrane region" description="Helical" evidence="8">
    <location>
        <begin position="106"/>
        <end position="123"/>
    </location>
</feature>
<dbReference type="InterPro" id="IPR001958">
    <property type="entry name" value="Tet-R_TetA/multi-R_MdtG-like"/>
</dbReference>
<dbReference type="InterPro" id="IPR011701">
    <property type="entry name" value="MFS"/>
</dbReference>
<keyword evidence="6 8" id="KW-1133">Transmembrane helix</keyword>
<comment type="similarity">
    <text evidence="3">Belongs to the major facilitator superfamily. TCR/Tet family.</text>
</comment>
<feature type="transmembrane region" description="Helical" evidence="8">
    <location>
        <begin position="339"/>
        <end position="362"/>
    </location>
</feature>